<dbReference type="EMBL" id="ML976739">
    <property type="protein sequence ID" value="KAF1966938.1"/>
    <property type="molecule type" value="Genomic_DNA"/>
</dbReference>
<dbReference type="Proteomes" id="UP000800036">
    <property type="component" value="Unassembled WGS sequence"/>
</dbReference>
<proteinExistence type="predicted"/>
<dbReference type="AlphaFoldDB" id="A0A6A5UQG3"/>
<name>A0A6A5UQG3_9PLEO</name>
<evidence type="ECO:0000313" key="2">
    <source>
        <dbReference type="Proteomes" id="UP000800036"/>
    </source>
</evidence>
<protein>
    <submittedName>
        <fullName evidence="1">Uncharacterized protein</fullName>
    </submittedName>
</protein>
<evidence type="ECO:0000313" key="1">
    <source>
        <dbReference type="EMBL" id="KAF1966938.1"/>
    </source>
</evidence>
<sequence>MERRYGGRSACMIKTTVMASYAPAQRKSLASSKTTEHRPTITLTEYRRGRLAGVPGRCTETVVSCQGSLRYSWSSTFKGFPRSHILIVIAELLFAGSNAQQGAVRALAVGGQRDPQNCKSLERTASEWSGDLPRSCCPAPMLIEACSKFIFTLNFAYSVRAITAPP</sequence>
<accession>A0A6A5UQG3</accession>
<reference evidence="1" key="1">
    <citation type="journal article" date="2020" name="Stud. Mycol.">
        <title>101 Dothideomycetes genomes: a test case for predicting lifestyles and emergence of pathogens.</title>
        <authorList>
            <person name="Haridas S."/>
            <person name="Albert R."/>
            <person name="Binder M."/>
            <person name="Bloem J."/>
            <person name="Labutti K."/>
            <person name="Salamov A."/>
            <person name="Andreopoulos B."/>
            <person name="Baker S."/>
            <person name="Barry K."/>
            <person name="Bills G."/>
            <person name="Bluhm B."/>
            <person name="Cannon C."/>
            <person name="Castanera R."/>
            <person name="Culley D."/>
            <person name="Daum C."/>
            <person name="Ezra D."/>
            <person name="Gonzalez J."/>
            <person name="Henrissat B."/>
            <person name="Kuo A."/>
            <person name="Liang C."/>
            <person name="Lipzen A."/>
            <person name="Lutzoni F."/>
            <person name="Magnuson J."/>
            <person name="Mondo S."/>
            <person name="Nolan M."/>
            <person name="Ohm R."/>
            <person name="Pangilinan J."/>
            <person name="Park H.-J."/>
            <person name="Ramirez L."/>
            <person name="Alfaro M."/>
            <person name="Sun H."/>
            <person name="Tritt A."/>
            <person name="Yoshinaga Y."/>
            <person name="Zwiers L.-H."/>
            <person name="Turgeon B."/>
            <person name="Goodwin S."/>
            <person name="Spatafora J."/>
            <person name="Crous P."/>
            <person name="Grigoriev I."/>
        </authorList>
    </citation>
    <scope>NUCLEOTIDE SEQUENCE</scope>
    <source>
        <strain evidence="1">CBS 107.79</strain>
    </source>
</reference>
<organism evidence="1 2">
    <name type="scientific">Bimuria novae-zelandiae CBS 107.79</name>
    <dbReference type="NCBI Taxonomy" id="1447943"/>
    <lineage>
        <taxon>Eukaryota</taxon>
        <taxon>Fungi</taxon>
        <taxon>Dikarya</taxon>
        <taxon>Ascomycota</taxon>
        <taxon>Pezizomycotina</taxon>
        <taxon>Dothideomycetes</taxon>
        <taxon>Pleosporomycetidae</taxon>
        <taxon>Pleosporales</taxon>
        <taxon>Massarineae</taxon>
        <taxon>Didymosphaeriaceae</taxon>
        <taxon>Bimuria</taxon>
    </lineage>
</organism>
<gene>
    <name evidence="1" type="ORF">BU23DRAFT_307153</name>
</gene>
<keyword evidence="2" id="KW-1185">Reference proteome</keyword>